<evidence type="ECO:0008006" key="5">
    <source>
        <dbReference type="Google" id="ProtNLM"/>
    </source>
</evidence>
<dbReference type="InterPro" id="IPR058248">
    <property type="entry name" value="Lxx211020-like"/>
</dbReference>
<sequence>MKRLIALTQTLTLAVTGLMTPLLASAHDYSRESVRVDHPWSRPTPPGVTVGVGYMSISNNGDTDVTLIAAESANAGQVSIHQSTMVGGVMRMEPLPQGLVIPAGTTVNLKPHSYHLMLEQLSGQLMEGERVPLTLEFDNAPSMNVELAVEPLDGGDMPMGQRQMDHGAMDHSGMDMEPMPQNQ</sequence>
<dbReference type="AlphaFoldDB" id="A0A1H2ZX52"/>
<reference evidence="3 4" key="1">
    <citation type="submission" date="2016-10" db="EMBL/GenBank/DDBJ databases">
        <authorList>
            <person name="de Groot N.N."/>
        </authorList>
    </citation>
    <scope>NUCLEOTIDE SEQUENCE [LARGE SCALE GENOMIC DNA]</scope>
    <source>
        <strain evidence="3 4">CGMCC 1.7059</strain>
    </source>
</reference>
<name>A0A1H2ZX52_9GAMM</name>
<evidence type="ECO:0000256" key="1">
    <source>
        <dbReference type="SAM" id="MobiDB-lite"/>
    </source>
</evidence>
<dbReference type="EMBL" id="FNNE01000007">
    <property type="protein sequence ID" value="SDX22060.1"/>
    <property type="molecule type" value="Genomic_DNA"/>
</dbReference>
<organism evidence="3 4">
    <name type="scientific">Marinobacter mobilis</name>
    <dbReference type="NCBI Taxonomy" id="488533"/>
    <lineage>
        <taxon>Bacteria</taxon>
        <taxon>Pseudomonadati</taxon>
        <taxon>Pseudomonadota</taxon>
        <taxon>Gammaproteobacteria</taxon>
        <taxon>Pseudomonadales</taxon>
        <taxon>Marinobacteraceae</taxon>
        <taxon>Marinobacter</taxon>
    </lineage>
</organism>
<proteinExistence type="predicted"/>
<dbReference type="Pfam" id="PF04314">
    <property type="entry name" value="PCuAC"/>
    <property type="match status" value="1"/>
</dbReference>
<feature type="chain" id="PRO_5011661848" description="Copper(I)-binding protein" evidence="2">
    <location>
        <begin position="27"/>
        <end position="183"/>
    </location>
</feature>
<accession>A0A1H2ZX52</accession>
<keyword evidence="4" id="KW-1185">Reference proteome</keyword>
<dbReference type="PANTHER" id="PTHR36302">
    <property type="entry name" value="BLR7088 PROTEIN"/>
    <property type="match status" value="1"/>
</dbReference>
<protein>
    <recommendedName>
        <fullName evidence="5">Copper(I)-binding protein</fullName>
    </recommendedName>
</protein>
<evidence type="ECO:0000313" key="4">
    <source>
        <dbReference type="Proteomes" id="UP000199675"/>
    </source>
</evidence>
<dbReference type="InterPro" id="IPR007410">
    <property type="entry name" value="LpqE-like"/>
</dbReference>
<feature type="compositionally biased region" description="Basic and acidic residues" evidence="1">
    <location>
        <begin position="163"/>
        <end position="174"/>
    </location>
</feature>
<dbReference type="STRING" id="488533.SAMN04487960_107111"/>
<evidence type="ECO:0000313" key="3">
    <source>
        <dbReference type="EMBL" id="SDX22060.1"/>
    </source>
</evidence>
<dbReference type="InterPro" id="IPR036182">
    <property type="entry name" value="PCuAC_sf"/>
</dbReference>
<feature type="signal peptide" evidence="2">
    <location>
        <begin position="1"/>
        <end position="26"/>
    </location>
</feature>
<dbReference type="Gene3D" id="2.60.40.1890">
    <property type="entry name" value="PCu(A)C copper chaperone"/>
    <property type="match status" value="1"/>
</dbReference>
<dbReference type="PANTHER" id="PTHR36302:SF1">
    <property type="entry name" value="COPPER CHAPERONE PCU(A)C"/>
    <property type="match status" value="1"/>
</dbReference>
<dbReference type="Proteomes" id="UP000199675">
    <property type="component" value="Unassembled WGS sequence"/>
</dbReference>
<dbReference type="OrthoDB" id="9796962at2"/>
<keyword evidence="2" id="KW-0732">Signal</keyword>
<evidence type="ECO:0000256" key="2">
    <source>
        <dbReference type="SAM" id="SignalP"/>
    </source>
</evidence>
<feature type="region of interest" description="Disordered" evidence="1">
    <location>
        <begin position="162"/>
        <end position="183"/>
    </location>
</feature>
<dbReference type="RefSeq" id="WP_091814434.1">
    <property type="nucleotide sequence ID" value="NZ_FNNE01000007.1"/>
</dbReference>
<gene>
    <name evidence="3" type="ORF">SAMN04487960_107111</name>
</gene>
<dbReference type="SUPFAM" id="SSF110087">
    <property type="entry name" value="DR1885-like metal-binding protein"/>
    <property type="match status" value="1"/>
</dbReference>